<evidence type="ECO:0000256" key="7">
    <source>
        <dbReference type="ARBA" id="ARBA00022679"/>
    </source>
</evidence>
<comment type="subcellular location">
    <subcellularLocation>
        <location evidence="2 13">Cytoplasm</location>
    </subcellularLocation>
</comment>
<dbReference type="InterPro" id="IPR008144">
    <property type="entry name" value="Guanylate_kin-like_dom"/>
</dbReference>
<dbReference type="GO" id="GO:0005524">
    <property type="term" value="F:ATP binding"/>
    <property type="evidence" value="ECO:0007669"/>
    <property type="project" value="UniProtKB-UniRule"/>
</dbReference>
<dbReference type="PROSITE" id="PS00856">
    <property type="entry name" value="GUANYLATE_KINASE_1"/>
    <property type="match status" value="1"/>
</dbReference>
<dbReference type="PANTHER" id="PTHR23117">
    <property type="entry name" value="GUANYLATE KINASE-RELATED"/>
    <property type="match status" value="1"/>
</dbReference>
<feature type="domain" description="Guanylate kinase-like" evidence="14">
    <location>
        <begin position="8"/>
        <end position="190"/>
    </location>
</feature>
<comment type="caution">
    <text evidence="15">The sequence shown here is derived from an EMBL/GenBank/DDBJ whole genome shotgun (WGS) entry which is preliminary data.</text>
</comment>
<dbReference type="Gene3D" id="3.30.63.10">
    <property type="entry name" value="Guanylate Kinase phosphate binding domain"/>
    <property type="match status" value="1"/>
</dbReference>
<dbReference type="Pfam" id="PF00625">
    <property type="entry name" value="Guanylate_kin"/>
    <property type="match status" value="1"/>
</dbReference>
<dbReference type="PROSITE" id="PS50052">
    <property type="entry name" value="GUANYLATE_KINASE_2"/>
    <property type="match status" value="1"/>
</dbReference>
<dbReference type="InterPro" id="IPR020590">
    <property type="entry name" value="Guanylate_kinase_CS"/>
</dbReference>
<dbReference type="HAMAP" id="MF_00328">
    <property type="entry name" value="Guanylate_kinase"/>
    <property type="match status" value="1"/>
</dbReference>
<dbReference type="CDD" id="cd00071">
    <property type="entry name" value="GMPK"/>
    <property type="match status" value="1"/>
</dbReference>
<gene>
    <name evidence="13" type="primary">gmk</name>
    <name evidence="15" type="ORF">ABR82_04440</name>
</gene>
<feature type="binding site" evidence="13">
    <location>
        <begin position="15"/>
        <end position="22"/>
    </location>
    <ligand>
        <name>ATP</name>
        <dbReference type="ChEBI" id="CHEBI:30616"/>
    </ligand>
</feature>
<evidence type="ECO:0000256" key="12">
    <source>
        <dbReference type="ARBA" id="ARBA00048594"/>
    </source>
</evidence>
<evidence type="ECO:0000256" key="13">
    <source>
        <dbReference type="HAMAP-Rule" id="MF_00328"/>
    </source>
</evidence>
<dbReference type="FunFam" id="3.30.63.10:FF:000005">
    <property type="entry name" value="Guanylate kinase"/>
    <property type="match status" value="1"/>
</dbReference>
<accession>A0A0R2RI53</accession>
<dbReference type="SMART" id="SM00072">
    <property type="entry name" value="GuKc"/>
    <property type="match status" value="1"/>
</dbReference>
<organism evidence="15 16">
    <name type="scientific">Verrucomicrobia subdivision 6 bacterium BACL9 MAG-120507-bin52</name>
    <dbReference type="NCBI Taxonomy" id="1655590"/>
    <lineage>
        <taxon>Bacteria</taxon>
        <taxon>Pseudomonadati</taxon>
        <taxon>Verrucomicrobiota</taxon>
        <taxon>Verrucomicrobiia</taxon>
        <taxon>Verrucomicrobiales</taxon>
        <taxon>Verrucomicrobia subdivision 6</taxon>
    </lineage>
</organism>
<dbReference type="Gene3D" id="3.40.50.300">
    <property type="entry name" value="P-loop containing nucleotide triphosphate hydrolases"/>
    <property type="match status" value="1"/>
</dbReference>
<evidence type="ECO:0000256" key="8">
    <source>
        <dbReference type="ARBA" id="ARBA00022741"/>
    </source>
</evidence>
<dbReference type="EC" id="2.7.4.8" evidence="4 13"/>
<dbReference type="Proteomes" id="UP000051269">
    <property type="component" value="Unassembled WGS sequence"/>
</dbReference>
<dbReference type="NCBIfam" id="TIGR03263">
    <property type="entry name" value="guanyl_kin"/>
    <property type="match status" value="1"/>
</dbReference>
<evidence type="ECO:0000259" key="14">
    <source>
        <dbReference type="PROSITE" id="PS50052"/>
    </source>
</evidence>
<dbReference type="GO" id="GO:0004385">
    <property type="term" value="F:GMP kinase activity"/>
    <property type="evidence" value="ECO:0007669"/>
    <property type="project" value="UniProtKB-UniRule"/>
</dbReference>
<evidence type="ECO:0000256" key="5">
    <source>
        <dbReference type="ARBA" id="ARBA00016296"/>
    </source>
</evidence>
<evidence type="ECO:0000256" key="2">
    <source>
        <dbReference type="ARBA" id="ARBA00004496"/>
    </source>
</evidence>
<protein>
    <recommendedName>
        <fullName evidence="5 13">Guanylate kinase</fullName>
        <ecNumber evidence="4 13">2.7.4.8</ecNumber>
    </recommendedName>
    <alternativeName>
        <fullName evidence="11 13">GMP kinase</fullName>
    </alternativeName>
</protein>
<evidence type="ECO:0000256" key="11">
    <source>
        <dbReference type="ARBA" id="ARBA00030128"/>
    </source>
</evidence>
<proteinExistence type="inferred from homology"/>
<keyword evidence="6 13" id="KW-0963">Cytoplasm</keyword>
<name>A0A0R2RI53_9BACT</name>
<dbReference type="PANTHER" id="PTHR23117:SF13">
    <property type="entry name" value="GUANYLATE KINASE"/>
    <property type="match status" value="1"/>
</dbReference>
<keyword evidence="7 13" id="KW-0808">Transferase</keyword>
<keyword evidence="9 13" id="KW-0418">Kinase</keyword>
<evidence type="ECO:0000256" key="1">
    <source>
        <dbReference type="ARBA" id="ARBA00003531"/>
    </source>
</evidence>
<keyword evidence="10 13" id="KW-0067">ATP-binding</keyword>
<evidence type="ECO:0000256" key="4">
    <source>
        <dbReference type="ARBA" id="ARBA00012961"/>
    </source>
</evidence>
<comment type="similarity">
    <text evidence="3 13">Belongs to the guanylate kinase family.</text>
</comment>
<evidence type="ECO:0000256" key="3">
    <source>
        <dbReference type="ARBA" id="ARBA00005790"/>
    </source>
</evidence>
<dbReference type="InterPro" id="IPR017665">
    <property type="entry name" value="Guanylate_kinase"/>
</dbReference>
<sequence>MNNFTRSGILFVVSAPSGTGKTTLCANVRQTPDLVYSVSCTTRPIRPGEVDGEDYFFISKAEFEKRTQGGGMLETADVYGHYYGTPKQPVLAHLAAGRDVLLDIDVQGARQIRASRDAKIKEALADIFIMPPDLGELRRRLEGRGTESAKQIATRIQAADGEMADWKSYRYTILSSSMEEDLIKFRAIIRAERYLSRRLDLHNAES</sequence>
<evidence type="ECO:0000313" key="15">
    <source>
        <dbReference type="EMBL" id="KRO62238.1"/>
    </source>
</evidence>
<dbReference type="InterPro" id="IPR008145">
    <property type="entry name" value="GK/Ca_channel_bsu"/>
</dbReference>
<evidence type="ECO:0000256" key="10">
    <source>
        <dbReference type="ARBA" id="ARBA00022840"/>
    </source>
</evidence>
<dbReference type="AlphaFoldDB" id="A0A0R2RI53"/>
<dbReference type="GO" id="GO:0005829">
    <property type="term" value="C:cytosol"/>
    <property type="evidence" value="ECO:0007669"/>
    <property type="project" value="TreeGrafter"/>
</dbReference>
<comment type="function">
    <text evidence="1 13">Essential for recycling GMP and indirectly, cGMP.</text>
</comment>
<evidence type="ECO:0000256" key="6">
    <source>
        <dbReference type="ARBA" id="ARBA00022490"/>
    </source>
</evidence>
<dbReference type="EMBL" id="LIBO01000108">
    <property type="protein sequence ID" value="KRO62238.1"/>
    <property type="molecule type" value="Genomic_DNA"/>
</dbReference>
<evidence type="ECO:0000256" key="9">
    <source>
        <dbReference type="ARBA" id="ARBA00022777"/>
    </source>
</evidence>
<reference evidence="15 16" key="1">
    <citation type="submission" date="2015-10" db="EMBL/GenBank/DDBJ databases">
        <title>Metagenome-Assembled Genomes uncover a global brackish microbiome.</title>
        <authorList>
            <person name="Hugerth L.W."/>
            <person name="Larsson J."/>
            <person name="Alneberg J."/>
            <person name="Lindh M.V."/>
            <person name="Legrand C."/>
            <person name="Pinhassi J."/>
            <person name="Andersson A.F."/>
        </authorList>
    </citation>
    <scope>NUCLEOTIDE SEQUENCE [LARGE SCALE GENOMIC DNA]</scope>
    <source>
        <strain evidence="15">BACL18 MAG-120507-bin52</strain>
    </source>
</reference>
<dbReference type="InterPro" id="IPR027417">
    <property type="entry name" value="P-loop_NTPase"/>
</dbReference>
<keyword evidence="8 13" id="KW-0547">Nucleotide-binding</keyword>
<comment type="catalytic activity">
    <reaction evidence="12 13">
        <text>GMP + ATP = GDP + ADP</text>
        <dbReference type="Rhea" id="RHEA:20780"/>
        <dbReference type="ChEBI" id="CHEBI:30616"/>
        <dbReference type="ChEBI" id="CHEBI:58115"/>
        <dbReference type="ChEBI" id="CHEBI:58189"/>
        <dbReference type="ChEBI" id="CHEBI:456216"/>
        <dbReference type="EC" id="2.7.4.8"/>
    </reaction>
</comment>
<dbReference type="SUPFAM" id="SSF52540">
    <property type="entry name" value="P-loop containing nucleoside triphosphate hydrolases"/>
    <property type="match status" value="1"/>
</dbReference>
<evidence type="ECO:0000313" key="16">
    <source>
        <dbReference type="Proteomes" id="UP000051269"/>
    </source>
</evidence>